<organism evidence="3 4">
    <name type="scientific">Cellulomonas xiejunii</name>
    <dbReference type="NCBI Taxonomy" id="2968083"/>
    <lineage>
        <taxon>Bacteria</taxon>
        <taxon>Bacillati</taxon>
        <taxon>Actinomycetota</taxon>
        <taxon>Actinomycetes</taxon>
        <taxon>Micrococcales</taxon>
        <taxon>Cellulomonadaceae</taxon>
        <taxon>Cellulomonas</taxon>
    </lineage>
</organism>
<dbReference type="RefSeq" id="WP_256769382.1">
    <property type="nucleotide sequence ID" value="NZ_CP101987.1"/>
</dbReference>
<feature type="coiled-coil region" evidence="1">
    <location>
        <begin position="715"/>
        <end position="770"/>
    </location>
</feature>
<dbReference type="EMBL" id="CP101987">
    <property type="protein sequence ID" value="UUI71848.1"/>
    <property type="molecule type" value="Genomic_DNA"/>
</dbReference>
<feature type="region of interest" description="Disordered" evidence="2">
    <location>
        <begin position="458"/>
        <end position="493"/>
    </location>
</feature>
<sequence length="1145" mass="127858">MLDPLFTDMGADPQASPRASFTQNTMLPDPQWRAELLQVANWGGFEGVVPIEFATGSTLLSGASGAGKSTILDAYIALMMDSSTSFNGASNEAQSGRARSAEQRNLLSYLRGKLDTTEEDGQQVDKVLRGRGKPTWGAVAMTFVSDHGHRFTAARTYWVPARATRSGEISMRMLTLDGGFDLHDLERFAVVGDDHFPTQQLRAAFPMMRTHDKYVAFSQAIFTKLGIGAGGEGTKALRLLARIQAGQHIRTVDELYKDMVLERPETFEKADLAIGHFNELEASYQAMVDDQRKVETLRPITAAYTERQAAVQQLHDLDTLGLTTPGDTPARLWQLRTRSGLLEQRIRQVRDQLATNRELRHAIDAEEREAETRSNAAAAAYNDAGGQLLSALGVQIAKEHDTRTARNRRLEQVQQVATVEALPLAGRNDFDAVRQVADTLASALGKRLDDLDNEHARLGHESYPLHQRKSEVATEKDSLSKRKGRVPADLDNQRREAASAAGLDVEDLPFVAELIDIRSEHDQWRLAIETLLAGEARTMLVPREHLERLSRAINSLPWRKRLHFEGVERHACEPGLPADDTLVTGKLTFKDSPYAGWVKRKVLSRNARCVYTPEELAGDELRVTLSGQTRRGTRGAHGTTGQHSIIGFSNTDLIGDLDAEIAELEVHLTRIATQQADLREQSRTLNERNARFATVRQTAFDDIDVWSCDAKIQDLETQRHRLLAADSQLHELEEQASAAKAAYLKVAHRRQSLDEEREDLDARHAQLVEDQDTVHTNLYRIEDAGEVDLTPATQQMLDTAFAEAGGGDLEGFDSALVRTFDKLRATSREAQRRVEQTTEALERQFGLYKSTFDPDNPNLGVSVDAYREYAEILQAIESTGLHERRDKWRKALVEWSGEDLVPLAHAMTASIDEIEDRLGPINDILRQLPFGASDDRLQIRLRRLQRDNVTSFRAELKRLSSQATTGVSDDQLQRRFLDLQQFMARIRERADPHLPNNLAALADRDHLLDVRRHVEITAERRDVTLQNLLSTHSSLAGKSGGETQELVAFIVGAALRYRLGDDLRSRPRFAPVVIDEGFIKSDSEFAGRAVEAWRGLGFQLIIGAPLDKVTALEPYADLVLSVTKRVDKGYSYVTPLRTTTPGQPR</sequence>
<protein>
    <submittedName>
        <fullName evidence="3">AAA family ATPase</fullName>
    </submittedName>
</protein>
<gene>
    <name evidence="3" type="ORF">NP048_19010</name>
</gene>
<feature type="compositionally biased region" description="Basic and acidic residues" evidence="2">
    <location>
        <begin position="468"/>
        <end position="493"/>
    </location>
</feature>
<keyword evidence="4" id="KW-1185">Reference proteome</keyword>
<evidence type="ECO:0000313" key="4">
    <source>
        <dbReference type="Proteomes" id="UP001316384"/>
    </source>
</evidence>
<accession>A0ABY5KPP4</accession>
<dbReference type="Proteomes" id="UP001316384">
    <property type="component" value="Chromosome"/>
</dbReference>
<dbReference type="Pfam" id="PF13555">
    <property type="entry name" value="AAA_29"/>
    <property type="match status" value="1"/>
</dbReference>
<proteinExistence type="predicted"/>
<feature type="region of interest" description="Disordered" evidence="2">
    <location>
        <begin position="1"/>
        <end position="20"/>
    </location>
</feature>
<keyword evidence="1" id="KW-0175">Coiled coil</keyword>
<evidence type="ECO:0000256" key="2">
    <source>
        <dbReference type="SAM" id="MobiDB-lite"/>
    </source>
</evidence>
<evidence type="ECO:0000313" key="3">
    <source>
        <dbReference type="EMBL" id="UUI71848.1"/>
    </source>
</evidence>
<evidence type="ECO:0000256" key="1">
    <source>
        <dbReference type="SAM" id="Coils"/>
    </source>
</evidence>
<dbReference type="Gene3D" id="3.40.1140.10">
    <property type="match status" value="1"/>
</dbReference>
<reference evidence="3 4" key="1">
    <citation type="submission" date="2022-07" db="EMBL/GenBank/DDBJ databases">
        <title>Novel species in genus cellulomonas.</title>
        <authorList>
            <person name="Ye L."/>
        </authorList>
    </citation>
    <scope>NUCLEOTIDE SEQUENCE [LARGE SCALE GENOMIC DNA]</scope>
    <source>
        <strain evidence="4">zg-B89</strain>
    </source>
</reference>
<name>A0ABY5KPP4_9CELL</name>
<dbReference type="Pfam" id="PF13558">
    <property type="entry name" value="SbcC_Walker_B"/>
    <property type="match status" value="1"/>
</dbReference>